<reference evidence="2" key="1">
    <citation type="submission" date="2020-02" db="EMBL/GenBank/DDBJ databases">
        <authorList>
            <person name="Meier V. D."/>
        </authorList>
    </citation>
    <scope>NUCLEOTIDE SEQUENCE</scope>
    <source>
        <strain evidence="2">AVDCRST_MAG04</strain>
    </source>
</reference>
<evidence type="ECO:0000256" key="1">
    <source>
        <dbReference type="SAM" id="MobiDB-lite"/>
    </source>
</evidence>
<organism evidence="2">
    <name type="scientific">uncultured Acetobacteraceae bacterium</name>
    <dbReference type="NCBI Taxonomy" id="169975"/>
    <lineage>
        <taxon>Bacteria</taxon>
        <taxon>Pseudomonadati</taxon>
        <taxon>Pseudomonadota</taxon>
        <taxon>Alphaproteobacteria</taxon>
        <taxon>Acetobacterales</taxon>
        <taxon>Acetobacteraceae</taxon>
        <taxon>environmental samples</taxon>
    </lineage>
</organism>
<gene>
    <name evidence="2" type="ORF">AVDCRST_MAG04-2888</name>
</gene>
<sequence>VHPVPRPRRRRPGRRRFPAGARRFHRRLEGGHQRLGPPRAALLVRGRVGGAGGRGRGGAPAAHL</sequence>
<name>A0A6J4J1H6_9PROT</name>
<feature type="region of interest" description="Disordered" evidence="1">
    <location>
        <begin position="1"/>
        <end position="38"/>
    </location>
</feature>
<feature type="compositionally biased region" description="Basic residues" evidence="1">
    <location>
        <begin position="1"/>
        <end position="26"/>
    </location>
</feature>
<proteinExistence type="predicted"/>
<feature type="non-terminal residue" evidence="2">
    <location>
        <position position="1"/>
    </location>
</feature>
<accession>A0A6J4J1H6</accession>
<protein>
    <submittedName>
        <fullName evidence="2">Uncharacterized protein</fullName>
    </submittedName>
</protein>
<feature type="non-terminal residue" evidence="2">
    <location>
        <position position="64"/>
    </location>
</feature>
<dbReference type="AlphaFoldDB" id="A0A6J4J1H6"/>
<dbReference type="EMBL" id="CADCTL010000205">
    <property type="protein sequence ID" value="CAA9266910.1"/>
    <property type="molecule type" value="Genomic_DNA"/>
</dbReference>
<evidence type="ECO:0000313" key="2">
    <source>
        <dbReference type="EMBL" id="CAA9266910.1"/>
    </source>
</evidence>